<feature type="compositionally biased region" description="Polar residues" evidence="6">
    <location>
        <begin position="633"/>
        <end position="651"/>
    </location>
</feature>
<dbReference type="KEGG" id="nso:NIASO_15245"/>
<dbReference type="PANTHER" id="PTHR33885">
    <property type="entry name" value="PHAGE SHOCK PROTEIN C"/>
    <property type="match status" value="1"/>
</dbReference>
<dbReference type="InterPro" id="IPR000253">
    <property type="entry name" value="FHA_dom"/>
</dbReference>
<dbReference type="Pfam" id="PF22571">
    <property type="entry name" value="LiaI-LiaF-TM_PspC"/>
    <property type="match status" value="1"/>
</dbReference>
<accession>W0F464</accession>
<dbReference type="Pfam" id="PF22744">
    <property type="entry name" value="Toast-rack_PspC-Cterm"/>
    <property type="match status" value="1"/>
</dbReference>
<dbReference type="Proteomes" id="UP000003586">
    <property type="component" value="Chromosome"/>
</dbReference>
<evidence type="ECO:0000256" key="2">
    <source>
        <dbReference type="ARBA" id="ARBA00022475"/>
    </source>
</evidence>
<evidence type="ECO:0000313" key="9">
    <source>
        <dbReference type="EMBL" id="AHF17850.1"/>
    </source>
</evidence>
<dbReference type="eggNOG" id="COG1983">
    <property type="taxonomic scope" value="Bacteria"/>
</dbReference>
<dbReference type="PANTHER" id="PTHR33885:SF3">
    <property type="entry name" value="PHAGE SHOCK PROTEIN C"/>
    <property type="match status" value="1"/>
</dbReference>
<evidence type="ECO:0000256" key="4">
    <source>
        <dbReference type="ARBA" id="ARBA00022989"/>
    </source>
</evidence>
<dbReference type="GO" id="GO:0005886">
    <property type="term" value="C:plasma membrane"/>
    <property type="evidence" value="ECO:0007669"/>
    <property type="project" value="UniProtKB-SubCell"/>
</dbReference>
<evidence type="ECO:0000313" key="10">
    <source>
        <dbReference type="Proteomes" id="UP000003586"/>
    </source>
</evidence>
<feature type="transmembrane region" description="Helical" evidence="7">
    <location>
        <begin position="340"/>
        <end position="362"/>
    </location>
</feature>
<keyword evidence="3 7" id="KW-0812">Transmembrane</keyword>
<feature type="transmembrane region" description="Helical" evidence="7">
    <location>
        <begin position="382"/>
        <end position="404"/>
    </location>
</feature>
<dbReference type="PROSITE" id="PS50006">
    <property type="entry name" value="FHA_DOMAIN"/>
    <property type="match status" value="1"/>
</dbReference>
<feature type="transmembrane region" description="Helical" evidence="7">
    <location>
        <begin position="228"/>
        <end position="253"/>
    </location>
</feature>
<dbReference type="InterPro" id="IPR054319">
    <property type="entry name" value="PspC-rel_ToastRack"/>
</dbReference>
<evidence type="ECO:0000259" key="8">
    <source>
        <dbReference type="PROSITE" id="PS50006"/>
    </source>
</evidence>
<reference evidence="9 10" key="1">
    <citation type="submission" date="2013-12" db="EMBL/GenBank/DDBJ databases">
        <authorList>
            <consortium name="DOE Joint Genome Institute"/>
            <person name="Eisen J."/>
            <person name="Huntemann M."/>
            <person name="Han J."/>
            <person name="Chen A."/>
            <person name="Kyrpides N."/>
            <person name="Mavromatis K."/>
            <person name="Markowitz V."/>
            <person name="Palaniappan K."/>
            <person name="Ivanova N."/>
            <person name="Schaumberg A."/>
            <person name="Pati A."/>
            <person name="Liolios K."/>
            <person name="Nordberg H.P."/>
            <person name="Cantor M.N."/>
            <person name="Hua S.X."/>
            <person name="Woyke T."/>
        </authorList>
    </citation>
    <scope>NUCLEOTIDE SEQUENCE [LARGE SCALE GENOMIC DNA]</scope>
    <source>
        <strain evidence="10">DSM 19437</strain>
    </source>
</reference>
<keyword evidence="10" id="KW-1185">Reference proteome</keyword>
<dbReference type="STRING" id="929713.NIASO_15245"/>
<evidence type="ECO:0000256" key="1">
    <source>
        <dbReference type="ARBA" id="ARBA00004162"/>
    </source>
</evidence>
<organism evidence="9 10">
    <name type="scientific">Niabella soli DSM 19437</name>
    <dbReference type="NCBI Taxonomy" id="929713"/>
    <lineage>
        <taxon>Bacteria</taxon>
        <taxon>Pseudomonadati</taxon>
        <taxon>Bacteroidota</taxon>
        <taxon>Chitinophagia</taxon>
        <taxon>Chitinophagales</taxon>
        <taxon>Chitinophagaceae</taxon>
        <taxon>Niabella</taxon>
    </lineage>
</organism>
<keyword evidence="5 7" id="KW-0472">Membrane</keyword>
<feature type="compositionally biased region" description="Basic and acidic residues" evidence="6">
    <location>
        <begin position="652"/>
        <end position="661"/>
    </location>
</feature>
<dbReference type="InterPro" id="IPR052027">
    <property type="entry name" value="PspC"/>
</dbReference>
<feature type="region of interest" description="Disordered" evidence="6">
    <location>
        <begin position="631"/>
        <end position="678"/>
    </location>
</feature>
<proteinExistence type="predicted"/>
<feature type="domain" description="FHA" evidence="8">
    <location>
        <begin position="574"/>
        <end position="643"/>
    </location>
</feature>
<name>W0F464_9BACT</name>
<evidence type="ECO:0000256" key="5">
    <source>
        <dbReference type="ARBA" id="ARBA00023136"/>
    </source>
</evidence>
<dbReference type="OrthoDB" id="5772680at2"/>
<evidence type="ECO:0000256" key="3">
    <source>
        <dbReference type="ARBA" id="ARBA00022692"/>
    </source>
</evidence>
<dbReference type="HOGENOM" id="CLU_017085_0_0_10"/>
<keyword evidence="4 7" id="KW-1133">Transmembrane helix</keyword>
<comment type="subcellular location">
    <subcellularLocation>
        <location evidence="1">Cell membrane</location>
        <topology evidence="1">Single-pass membrane protein</topology>
    </subcellularLocation>
</comment>
<dbReference type="AlphaFoldDB" id="W0F464"/>
<sequence length="724" mass="80905">MKQIINIQLGGRSIAIEDTAAAKVKQYLDSLRAHFAKEQGKDEIIADIESRFSELMFEKLRKGAPHITEADTDEMITMMGRPEDLEEGAATAGKNQEPDNSYANSSYGSRKLYRDENNKKLGGVCSGIAHWLNIDPSIVRVLFAIIALGGFGTGVFIYILLWIFLPSRNLEGYKGKRLFRNPDEKQLGGVCSGIAAYFGKETRIIRLIFAAPLILSILNGILRHGDSWFFPNFMFGSLTGTFIATYIILWIVLPEAISPYEKMEMHGQPVDLNSIRNNVQNSMGDVKERVKDWSKEVADSASKLGQSGKAYGQNFGREFGTAAGRGARGLGYGIAMGIKIIFLIVFGTIIFSLFVALLALVFSGYAFAPFNNFLWTSDNQQFLAWGTLLLFIGAPIVGGVVWLVRTILNVTTPGKYLNYLFGGLWACGWVFLVLTVSSISKDFKRSQTVETPAVISQPGKGKLLITVSQPELEYKGDFSWMRNRDNRINGFSMTKDTLKISDINLQFEKSDDSLYHVSISKQALGSTDEEALARTNKIQYTVSSQDSVLDLPSGYAIDKSAKYRLQHVTVVISVPVGRKIQIDESVFQKLNPMDINIEADGNRIRRVHRERFRYEYESGIEYTMDADGDLESDNGTVISQKNNSKNDSTYKWTDDSKKTDTASHNTSGYRYNNSAKDTVATQNNTYRYSDEKAKPAATSKDVIHKEILQKEKELEELKKKVDGQ</sequence>
<feature type="transmembrane region" description="Helical" evidence="7">
    <location>
        <begin position="141"/>
        <end position="165"/>
    </location>
</feature>
<dbReference type="RefSeq" id="WP_008586862.1">
    <property type="nucleotide sequence ID" value="NZ_CP007035.1"/>
</dbReference>
<keyword evidence="2" id="KW-1003">Cell membrane</keyword>
<dbReference type="InterPro" id="IPR054321">
    <property type="entry name" value="PspC-rel_TM"/>
</dbReference>
<feature type="transmembrane region" description="Helical" evidence="7">
    <location>
        <begin position="204"/>
        <end position="222"/>
    </location>
</feature>
<evidence type="ECO:0000256" key="6">
    <source>
        <dbReference type="SAM" id="MobiDB-lite"/>
    </source>
</evidence>
<dbReference type="InterPro" id="IPR007168">
    <property type="entry name" value="Phageshock_PspC_N"/>
</dbReference>
<protein>
    <recommendedName>
        <fullName evidence="8">FHA domain-containing protein</fullName>
    </recommendedName>
</protein>
<evidence type="ECO:0000256" key="7">
    <source>
        <dbReference type="SAM" id="Phobius"/>
    </source>
</evidence>
<feature type="transmembrane region" description="Helical" evidence="7">
    <location>
        <begin position="416"/>
        <end position="439"/>
    </location>
</feature>
<feature type="compositionally biased region" description="Polar residues" evidence="6">
    <location>
        <begin position="662"/>
        <end position="678"/>
    </location>
</feature>
<dbReference type="EMBL" id="CP007035">
    <property type="protein sequence ID" value="AHF17850.1"/>
    <property type="molecule type" value="Genomic_DNA"/>
</dbReference>
<dbReference type="Pfam" id="PF04024">
    <property type="entry name" value="PspC"/>
    <property type="match status" value="2"/>
</dbReference>
<gene>
    <name evidence="9" type="ORF">NIASO_15245</name>
</gene>